<feature type="transmembrane region" description="Helical" evidence="2">
    <location>
        <begin position="93"/>
        <end position="112"/>
    </location>
</feature>
<sequence length="141" mass="14954">MGGDGWPHVAVIFVVLCLVVICLNRPEAGRLADAHPYLIEQRRSLGKISRAEGSSLIAFAAAITGWVGPSVVGLVIGKDSSITIALSGRLDEGAVALLAAVLLFLLPVNWQTRELTMTWERRQESTGGPSCWSVRGSSSGI</sequence>
<evidence type="ECO:0000313" key="3">
    <source>
        <dbReference type="EMBL" id="NIY69343.1"/>
    </source>
</evidence>
<keyword evidence="2" id="KW-0812">Transmembrane</keyword>
<evidence type="ECO:0000313" key="4">
    <source>
        <dbReference type="Proteomes" id="UP000536624"/>
    </source>
</evidence>
<keyword evidence="2" id="KW-0472">Membrane</keyword>
<evidence type="ECO:0000256" key="2">
    <source>
        <dbReference type="SAM" id="Phobius"/>
    </source>
</evidence>
<gene>
    <name evidence="3" type="ORF">SMALB_7462</name>
</gene>
<dbReference type="AlphaFoldDB" id="A0A7X5X9Y6"/>
<comment type="caution">
    <text evidence="3">The sequence shown here is derived from an EMBL/GenBank/DDBJ whole genome shotgun (WGS) entry which is preliminary data.</text>
</comment>
<feature type="transmembrane region" description="Helical" evidence="2">
    <location>
        <begin position="56"/>
        <end position="77"/>
    </location>
</feature>
<protein>
    <submittedName>
        <fullName evidence="3">Sodium symporter ABC transporter</fullName>
    </submittedName>
</protein>
<dbReference type="Proteomes" id="UP000536624">
    <property type="component" value="Unassembled WGS sequence"/>
</dbReference>
<dbReference type="EMBL" id="JAALLH010000001">
    <property type="protein sequence ID" value="NIY69343.1"/>
    <property type="molecule type" value="Genomic_DNA"/>
</dbReference>
<feature type="transmembrane region" description="Helical" evidence="2">
    <location>
        <begin position="6"/>
        <end position="23"/>
    </location>
</feature>
<feature type="region of interest" description="Disordered" evidence="1">
    <location>
        <begin position="121"/>
        <end position="141"/>
    </location>
</feature>
<proteinExistence type="predicted"/>
<name>A0A7X5X9Y6_STRMQ</name>
<organism evidence="3 4">
    <name type="scientific">Streptomyces malaysiensis</name>
    <dbReference type="NCBI Taxonomy" id="92644"/>
    <lineage>
        <taxon>Bacteria</taxon>
        <taxon>Bacillati</taxon>
        <taxon>Actinomycetota</taxon>
        <taxon>Actinomycetes</taxon>
        <taxon>Kitasatosporales</taxon>
        <taxon>Streptomycetaceae</taxon>
        <taxon>Streptomyces</taxon>
        <taxon>Streptomyces violaceusniger group</taxon>
    </lineage>
</organism>
<reference evidence="3 4" key="1">
    <citation type="submission" date="2020-02" db="EMBL/GenBank/DDBJ databases">
        <title>Streptomyces malaysiensis DSM14702 (JHCC583434, PFL_A843) Genome sequencing and assembly.</title>
        <authorList>
            <person name="Samborskyy M."/>
        </authorList>
    </citation>
    <scope>NUCLEOTIDE SEQUENCE [LARGE SCALE GENOMIC DNA]</scope>
    <source>
        <strain evidence="3 4">DSM 14702</strain>
    </source>
</reference>
<accession>A0A7X5X9Y6</accession>
<keyword evidence="2" id="KW-1133">Transmembrane helix</keyword>
<evidence type="ECO:0000256" key="1">
    <source>
        <dbReference type="SAM" id="MobiDB-lite"/>
    </source>
</evidence>